<feature type="domain" description="PB1" evidence="11">
    <location>
        <begin position="214"/>
        <end position="329"/>
    </location>
</feature>
<dbReference type="AlphaFoldDB" id="A0A438H3P3"/>
<feature type="region of interest" description="Disordered" evidence="10">
    <location>
        <begin position="18"/>
        <end position="40"/>
    </location>
</feature>
<evidence type="ECO:0000256" key="7">
    <source>
        <dbReference type="ARBA" id="ARBA00023294"/>
    </source>
</evidence>
<dbReference type="InterPro" id="IPR033389">
    <property type="entry name" value="AUX/IAA_dom"/>
</dbReference>
<feature type="compositionally biased region" description="Basic and acidic residues" evidence="10">
    <location>
        <begin position="191"/>
        <end position="201"/>
    </location>
</feature>
<keyword evidence="5 9" id="KW-0804">Transcription</keyword>
<dbReference type="Pfam" id="PF02309">
    <property type="entry name" value="AUX_IAA"/>
    <property type="match status" value="1"/>
</dbReference>
<proteinExistence type="inferred from homology"/>
<keyword evidence="4 9" id="KW-0805">Transcription regulation</keyword>
<dbReference type="InterPro" id="IPR053793">
    <property type="entry name" value="PB1-like"/>
</dbReference>
<dbReference type="PANTHER" id="PTHR31734:SF2">
    <property type="entry name" value="AUXIN-RESPONSIVE PROTEIN IAA26"/>
    <property type="match status" value="1"/>
</dbReference>
<keyword evidence="6 9" id="KW-0539">Nucleus</keyword>
<sequence length="345" mass="38121">MEESPQWLNMIPKDREWHARESKRRHGVSEDKKLELRLGPPGEDRSLLSLSYLPSMASITHLHTNSHGAKRGFQDTLEAKPWPRVSLSSSSSAFEKQNHQPKSSYLQYPVVPQTLGAIVDESSKPRPTSMADQVQQYKDKMACSVAADASVSANTAVPNSSQKRIEHAPVVGWPPIRSFRKNLVNSSSSKPESESPNKIPEETGYGKYESSKTGLFVKINMDGVPIGRKVDLKACDSYEKLSYAVDDLFRGLLSAQNESSAGTGNENKMEEAKTMAGLFDGSGEYTLVYEDNEGDRMLVGDVPWHMFVSTVRRLRVLKSSELAILCVSSSKQEKPPPGSAVEFGK</sequence>
<dbReference type="Gene3D" id="3.10.20.90">
    <property type="entry name" value="Phosphatidylinositol 3-kinase Catalytic Subunit, Chain A, domain 1"/>
    <property type="match status" value="1"/>
</dbReference>
<evidence type="ECO:0000313" key="13">
    <source>
        <dbReference type="Proteomes" id="UP000288805"/>
    </source>
</evidence>
<dbReference type="PROSITE" id="PS51745">
    <property type="entry name" value="PB1"/>
    <property type="match status" value="1"/>
</dbReference>
<dbReference type="Proteomes" id="UP000288805">
    <property type="component" value="Unassembled WGS sequence"/>
</dbReference>
<evidence type="ECO:0000256" key="3">
    <source>
        <dbReference type="ARBA" id="ARBA00022491"/>
    </source>
</evidence>
<comment type="caution">
    <text evidence="12">The sequence shown here is derived from an EMBL/GenBank/DDBJ whole genome shotgun (WGS) entry which is preliminary data.</text>
</comment>
<evidence type="ECO:0000256" key="5">
    <source>
        <dbReference type="ARBA" id="ARBA00023163"/>
    </source>
</evidence>
<protein>
    <recommendedName>
        <fullName evidence="9">Auxin-responsive protein</fullName>
    </recommendedName>
</protein>
<evidence type="ECO:0000256" key="8">
    <source>
        <dbReference type="ARBA" id="ARBA00025283"/>
    </source>
</evidence>
<evidence type="ECO:0000313" key="12">
    <source>
        <dbReference type="EMBL" id="RVW79200.1"/>
    </source>
</evidence>
<dbReference type="GO" id="GO:0009734">
    <property type="term" value="P:auxin-activated signaling pathway"/>
    <property type="evidence" value="ECO:0007669"/>
    <property type="project" value="UniProtKB-UniRule"/>
</dbReference>
<name>A0A438H3P3_VITVI</name>
<evidence type="ECO:0000256" key="9">
    <source>
        <dbReference type="RuleBase" id="RU004549"/>
    </source>
</evidence>
<dbReference type="SUPFAM" id="SSF54277">
    <property type="entry name" value="CAD &amp; PB1 domains"/>
    <property type="match status" value="1"/>
</dbReference>
<dbReference type="GO" id="GO:0006355">
    <property type="term" value="P:regulation of DNA-templated transcription"/>
    <property type="evidence" value="ECO:0007669"/>
    <property type="project" value="InterPro"/>
</dbReference>
<reference evidence="12 13" key="1">
    <citation type="journal article" date="2018" name="PLoS Genet.">
        <title>Population sequencing reveals clonal diversity and ancestral inbreeding in the grapevine cultivar Chardonnay.</title>
        <authorList>
            <person name="Roach M.J."/>
            <person name="Johnson D.L."/>
            <person name="Bohlmann J."/>
            <person name="van Vuuren H.J."/>
            <person name="Jones S.J."/>
            <person name="Pretorius I.S."/>
            <person name="Schmidt S.A."/>
            <person name="Borneman A.R."/>
        </authorList>
    </citation>
    <scope>NUCLEOTIDE SEQUENCE [LARGE SCALE GENOMIC DNA]</scope>
    <source>
        <strain evidence="13">cv. Chardonnay</strain>
        <tissue evidence="12">Leaf</tissue>
    </source>
</reference>
<gene>
    <name evidence="12" type="primary">IAA26_3</name>
    <name evidence="12" type="ORF">CK203_045218</name>
</gene>
<evidence type="ECO:0000256" key="6">
    <source>
        <dbReference type="ARBA" id="ARBA00023242"/>
    </source>
</evidence>
<keyword evidence="3 9" id="KW-0678">Repressor</keyword>
<evidence type="ECO:0000256" key="1">
    <source>
        <dbReference type="ARBA" id="ARBA00004123"/>
    </source>
</evidence>
<keyword evidence="7 9" id="KW-0927">Auxin signaling pathway</keyword>
<evidence type="ECO:0000256" key="4">
    <source>
        <dbReference type="ARBA" id="ARBA00023015"/>
    </source>
</evidence>
<dbReference type="FunFam" id="3.10.20.90:FF:000225">
    <property type="entry name" value="Auxin-responsive protein"/>
    <property type="match status" value="1"/>
</dbReference>
<evidence type="ECO:0000259" key="11">
    <source>
        <dbReference type="PROSITE" id="PS51745"/>
    </source>
</evidence>
<dbReference type="InterPro" id="IPR003311">
    <property type="entry name" value="AUX_IAA"/>
</dbReference>
<comment type="subcellular location">
    <subcellularLocation>
        <location evidence="1 9">Nucleus</location>
    </subcellularLocation>
</comment>
<evidence type="ECO:0000256" key="10">
    <source>
        <dbReference type="SAM" id="MobiDB-lite"/>
    </source>
</evidence>
<evidence type="ECO:0000256" key="2">
    <source>
        <dbReference type="ARBA" id="ARBA00006728"/>
    </source>
</evidence>
<dbReference type="EMBL" id="QGNW01000284">
    <property type="protein sequence ID" value="RVW79200.1"/>
    <property type="molecule type" value="Genomic_DNA"/>
</dbReference>
<comment type="function">
    <text evidence="8">Aux/IAA proteins are short-lived transcriptional factors that function as repressors of early auxin response genes at low auxin concentrations. Repression is thought to result from the interaction with auxin response factors (ARFs), proteins that bind to the auxin-responsive promoter element (AuxRE). Formation of heterodimers with ARF proteins may alter their ability to modulate early auxin response genes expression.</text>
</comment>
<feature type="region of interest" description="Disordered" evidence="10">
    <location>
        <begin position="183"/>
        <end position="206"/>
    </location>
</feature>
<comment type="similarity">
    <text evidence="2 9">Belongs to the Aux/IAA family.</text>
</comment>
<comment type="subunit">
    <text evidence="9">Homodimers and heterodimers.</text>
</comment>
<dbReference type="PANTHER" id="PTHR31734">
    <property type="entry name" value="AUXIN-RESPONSIVE PROTEIN IAA17"/>
    <property type="match status" value="1"/>
</dbReference>
<accession>A0A438H3P3</accession>
<dbReference type="GO" id="GO:0005634">
    <property type="term" value="C:nucleus"/>
    <property type="evidence" value="ECO:0007669"/>
    <property type="project" value="UniProtKB-SubCell"/>
</dbReference>
<feature type="compositionally biased region" description="Basic and acidic residues" evidence="10">
    <location>
        <begin position="27"/>
        <end position="40"/>
    </location>
</feature>
<organism evidence="12 13">
    <name type="scientific">Vitis vinifera</name>
    <name type="common">Grape</name>
    <dbReference type="NCBI Taxonomy" id="29760"/>
    <lineage>
        <taxon>Eukaryota</taxon>
        <taxon>Viridiplantae</taxon>
        <taxon>Streptophyta</taxon>
        <taxon>Embryophyta</taxon>
        <taxon>Tracheophyta</taxon>
        <taxon>Spermatophyta</taxon>
        <taxon>Magnoliopsida</taxon>
        <taxon>eudicotyledons</taxon>
        <taxon>Gunneridae</taxon>
        <taxon>Pentapetalae</taxon>
        <taxon>rosids</taxon>
        <taxon>Vitales</taxon>
        <taxon>Vitaceae</taxon>
        <taxon>Viteae</taxon>
        <taxon>Vitis</taxon>
    </lineage>
</organism>